<evidence type="ECO:0000313" key="1">
    <source>
        <dbReference type="EMBL" id="GBP91538.1"/>
    </source>
</evidence>
<dbReference type="AlphaFoldDB" id="A0A4C1ZV33"/>
<gene>
    <name evidence="1" type="ORF">EVAR_67135_1</name>
</gene>
<dbReference type="Proteomes" id="UP000299102">
    <property type="component" value="Unassembled WGS sequence"/>
</dbReference>
<name>A0A4C1ZV33_EUMVA</name>
<proteinExistence type="predicted"/>
<keyword evidence="2" id="KW-1185">Reference proteome</keyword>
<protein>
    <submittedName>
        <fullName evidence="1">Uncharacterized protein</fullName>
    </submittedName>
</protein>
<dbReference type="EMBL" id="BGZK01002179">
    <property type="protein sequence ID" value="GBP91538.1"/>
    <property type="molecule type" value="Genomic_DNA"/>
</dbReference>
<accession>A0A4C1ZV33</accession>
<organism evidence="1 2">
    <name type="scientific">Eumeta variegata</name>
    <name type="common">Bagworm moth</name>
    <name type="synonym">Eumeta japonica</name>
    <dbReference type="NCBI Taxonomy" id="151549"/>
    <lineage>
        <taxon>Eukaryota</taxon>
        <taxon>Metazoa</taxon>
        <taxon>Ecdysozoa</taxon>
        <taxon>Arthropoda</taxon>
        <taxon>Hexapoda</taxon>
        <taxon>Insecta</taxon>
        <taxon>Pterygota</taxon>
        <taxon>Neoptera</taxon>
        <taxon>Endopterygota</taxon>
        <taxon>Lepidoptera</taxon>
        <taxon>Glossata</taxon>
        <taxon>Ditrysia</taxon>
        <taxon>Tineoidea</taxon>
        <taxon>Psychidae</taxon>
        <taxon>Oiketicinae</taxon>
        <taxon>Eumeta</taxon>
    </lineage>
</organism>
<comment type="caution">
    <text evidence="1">The sequence shown here is derived from an EMBL/GenBank/DDBJ whole genome shotgun (WGS) entry which is preliminary data.</text>
</comment>
<reference evidence="1 2" key="1">
    <citation type="journal article" date="2019" name="Commun. Biol.">
        <title>The bagworm genome reveals a unique fibroin gene that provides high tensile strength.</title>
        <authorList>
            <person name="Kono N."/>
            <person name="Nakamura H."/>
            <person name="Ohtoshi R."/>
            <person name="Tomita M."/>
            <person name="Numata K."/>
            <person name="Arakawa K."/>
        </authorList>
    </citation>
    <scope>NUCLEOTIDE SEQUENCE [LARGE SCALE GENOMIC DNA]</scope>
</reference>
<sequence length="214" mass="23612">MNYLLQECAKKSLKGKQAPQAIAKPGLTRNKLMLSMCVNVNPAFLEAVTALATDAVSSSGAEAPSRARGLNPSILNGSILAGNGLRLRLRNRTTEGRRGPNLCPRASSALEKSSLIKLQCCRSVPSSRSDRHSTSFYGILHLQEKMHETYESRILKKNFPALLHRAAAIPQQHLLCSPVEDFFANMKFYVSHEFVTDLRRAARRVVGASEPRLQ</sequence>
<evidence type="ECO:0000313" key="2">
    <source>
        <dbReference type="Proteomes" id="UP000299102"/>
    </source>
</evidence>